<dbReference type="RefSeq" id="WP_316430279.1">
    <property type="nucleotide sequence ID" value="NZ_CP053586.1"/>
</dbReference>
<feature type="transmembrane region" description="Helical" evidence="1">
    <location>
        <begin position="126"/>
        <end position="149"/>
    </location>
</feature>
<reference evidence="2" key="1">
    <citation type="submission" date="2020-05" db="EMBL/GenBank/DDBJ databases">
        <authorList>
            <person name="Zhu T."/>
            <person name="Keshari N."/>
            <person name="Lu X."/>
        </authorList>
    </citation>
    <scope>NUCLEOTIDE SEQUENCE</scope>
    <source>
        <strain evidence="2">NK1-12</strain>
    </source>
</reference>
<dbReference type="PANTHER" id="PTHR34548:SF2">
    <property type="entry name" value="PROTEIN TIC 21, CHLOROPLASTIC"/>
    <property type="match status" value="1"/>
</dbReference>
<evidence type="ECO:0000313" key="2">
    <source>
        <dbReference type="EMBL" id="WNZ24465.1"/>
    </source>
</evidence>
<organism evidence="2">
    <name type="scientific">Leptolyngbya sp. NK1-12</name>
    <dbReference type="NCBI Taxonomy" id="2547451"/>
    <lineage>
        <taxon>Bacteria</taxon>
        <taxon>Bacillati</taxon>
        <taxon>Cyanobacteriota</taxon>
        <taxon>Cyanophyceae</taxon>
        <taxon>Leptolyngbyales</taxon>
        <taxon>Leptolyngbyaceae</taxon>
        <taxon>Leptolyngbya group</taxon>
        <taxon>Leptolyngbya</taxon>
    </lineage>
</organism>
<gene>
    <name evidence="2" type="ORF">HJG54_17460</name>
</gene>
<keyword evidence="1" id="KW-0472">Membrane</keyword>
<dbReference type="Pfam" id="PF12263">
    <property type="entry name" value="DUF3611"/>
    <property type="match status" value="1"/>
</dbReference>
<proteinExistence type="predicted"/>
<feature type="transmembrane region" description="Helical" evidence="1">
    <location>
        <begin position="21"/>
        <end position="47"/>
    </location>
</feature>
<dbReference type="InterPro" id="IPR022051">
    <property type="entry name" value="DUF3611"/>
</dbReference>
<feature type="transmembrane region" description="Helical" evidence="1">
    <location>
        <begin position="177"/>
        <end position="201"/>
    </location>
</feature>
<protein>
    <submittedName>
        <fullName evidence="2">DUF3611 family protein</fullName>
    </submittedName>
</protein>
<dbReference type="EMBL" id="CP053586">
    <property type="protein sequence ID" value="WNZ24465.1"/>
    <property type="molecule type" value="Genomic_DNA"/>
</dbReference>
<dbReference type="PANTHER" id="PTHR34548">
    <property type="entry name" value="PROTEIN TIC 21, CHLOROPLASTIC"/>
    <property type="match status" value="1"/>
</dbReference>
<sequence>MANRSDSYSLPPVVQQVATAFRLVGWISFWTQIVLGVVSGVILIFAAGSFGAAASQTTTIGPGGIPTTVPTGAVDPGRGAGLLLAVLGLLALFGGAYWAFRYTRLSRKLRAARPEERLKRGDAIRALRLGLLINLAGMLLTILGAQAIVGSLVAKSFAQGVGIFTGNFQRFINPLDIFLVQANTNTIMGHFVGLLATLWILRSVNRQ</sequence>
<name>A0AA97AGL6_9CYAN</name>
<dbReference type="AlphaFoldDB" id="A0AA97AGL6"/>
<keyword evidence="1" id="KW-1133">Transmembrane helix</keyword>
<feature type="transmembrane region" description="Helical" evidence="1">
    <location>
        <begin position="80"/>
        <end position="100"/>
    </location>
</feature>
<evidence type="ECO:0000256" key="1">
    <source>
        <dbReference type="SAM" id="Phobius"/>
    </source>
</evidence>
<accession>A0AA97AGL6</accession>
<keyword evidence="1" id="KW-0812">Transmembrane</keyword>